<evidence type="ECO:0000313" key="14">
    <source>
        <dbReference type="Proteomes" id="UP000318405"/>
    </source>
</evidence>
<dbReference type="PANTHER" id="PTHR45436">
    <property type="entry name" value="SENSOR HISTIDINE KINASE YKOH"/>
    <property type="match status" value="1"/>
</dbReference>
<dbReference type="Proteomes" id="UP000318405">
    <property type="component" value="Unassembled WGS sequence"/>
</dbReference>
<comment type="caution">
    <text evidence="13">The sequence shown here is derived from an EMBL/GenBank/DDBJ whole genome shotgun (WGS) entry which is preliminary data.</text>
</comment>
<keyword evidence="14" id="KW-1185">Reference proteome</keyword>
<evidence type="ECO:0000256" key="9">
    <source>
        <dbReference type="ARBA" id="ARBA00023012"/>
    </source>
</evidence>
<dbReference type="SUPFAM" id="SSF55874">
    <property type="entry name" value="ATPase domain of HSP90 chaperone/DNA topoisomerase II/histidine kinase"/>
    <property type="match status" value="1"/>
</dbReference>
<keyword evidence="8 10" id="KW-1133">Transmembrane helix</keyword>
<reference evidence="13 14" key="1">
    <citation type="submission" date="2019-07" db="EMBL/GenBank/DDBJ databases">
        <title>Qingshengfaniella alkalisoli gen. nov., sp. nov., isolated from saline soil.</title>
        <authorList>
            <person name="Xu L."/>
            <person name="Huang X.-X."/>
            <person name="Sun J.-Q."/>
        </authorList>
    </citation>
    <scope>NUCLEOTIDE SEQUENCE [LARGE SCALE GENOMIC DNA]</scope>
    <source>
        <strain evidence="13 14">DSM 27279</strain>
    </source>
</reference>
<organism evidence="13 14">
    <name type="scientific">Verticiella sediminum</name>
    <dbReference type="NCBI Taxonomy" id="1247510"/>
    <lineage>
        <taxon>Bacteria</taxon>
        <taxon>Pseudomonadati</taxon>
        <taxon>Pseudomonadota</taxon>
        <taxon>Betaproteobacteria</taxon>
        <taxon>Burkholderiales</taxon>
        <taxon>Alcaligenaceae</taxon>
        <taxon>Verticiella</taxon>
    </lineage>
</organism>
<dbReference type="AlphaFoldDB" id="A0A556APL4"/>
<evidence type="ECO:0000256" key="5">
    <source>
        <dbReference type="ARBA" id="ARBA00022679"/>
    </source>
</evidence>
<dbReference type="InterPro" id="IPR003660">
    <property type="entry name" value="HAMP_dom"/>
</dbReference>
<evidence type="ECO:0000256" key="2">
    <source>
        <dbReference type="ARBA" id="ARBA00004370"/>
    </source>
</evidence>
<evidence type="ECO:0000256" key="10">
    <source>
        <dbReference type="SAM" id="Phobius"/>
    </source>
</evidence>
<dbReference type="PROSITE" id="PS50109">
    <property type="entry name" value="HIS_KIN"/>
    <property type="match status" value="1"/>
</dbReference>
<dbReference type="Gene3D" id="1.10.287.130">
    <property type="match status" value="1"/>
</dbReference>
<sequence length="423" mass="45969">MAQSIERRIRRTVLGAVLLALLVTVMSVLIANEKLEQAILALDIQAERDFLLELAEADKPLVWNTATLQAFYVPAALVGETEIPALFQRYPFPFAGEVEQGDTTLIVTASEAEGGRLYLAKDISIFEYQEAVFHRFLLALCVGMIALAGLLAHITGRRLAAPLTRLTRDIEGTLPAPAMPRVSEQSGDQELRAIACSFNRFLEELESYVRREKSLLGMASHELRTPLAVIGGALDVIEQRNALSPADARALSRIRRAADEMGANVEAILTLTRRAAAAPAWEPLDLGRLVAGVLADLAPTIGEAPRLSLQVDEPVCVRADPMLVRMLVRNLVHNALQHTTSRVQVRVDASWLEVIDEGSGLPRAYRDFLVGAGEAEDLANLPGLGLFIVTLIAERLGWPLSAPQTETGGTVLRLTFAPERAAA</sequence>
<dbReference type="InterPro" id="IPR036890">
    <property type="entry name" value="HATPase_C_sf"/>
</dbReference>
<dbReference type="CDD" id="cd00082">
    <property type="entry name" value="HisKA"/>
    <property type="match status" value="1"/>
</dbReference>
<accession>A0A556APL4</accession>
<dbReference type="EC" id="2.7.13.3" evidence="3"/>
<feature type="domain" description="HAMP" evidence="12">
    <location>
        <begin position="157"/>
        <end position="210"/>
    </location>
</feature>
<name>A0A556APL4_9BURK</name>
<evidence type="ECO:0000259" key="11">
    <source>
        <dbReference type="PROSITE" id="PS50109"/>
    </source>
</evidence>
<protein>
    <recommendedName>
        <fullName evidence="3">histidine kinase</fullName>
        <ecNumber evidence="3">2.7.13.3</ecNumber>
    </recommendedName>
</protein>
<dbReference type="InterPro" id="IPR050428">
    <property type="entry name" value="TCS_sensor_his_kinase"/>
</dbReference>
<dbReference type="RefSeq" id="WP_143948473.1">
    <property type="nucleotide sequence ID" value="NZ_BAABMB010000001.1"/>
</dbReference>
<comment type="catalytic activity">
    <reaction evidence="1">
        <text>ATP + protein L-histidine = ADP + protein N-phospho-L-histidine.</text>
        <dbReference type="EC" id="2.7.13.3"/>
    </reaction>
</comment>
<evidence type="ECO:0000256" key="7">
    <source>
        <dbReference type="ARBA" id="ARBA00022777"/>
    </source>
</evidence>
<evidence type="ECO:0000256" key="1">
    <source>
        <dbReference type="ARBA" id="ARBA00000085"/>
    </source>
</evidence>
<keyword evidence="10" id="KW-0472">Membrane</keyword>
<dbReference type="Gene3D" id="6.10.340.10">
    <property type="match status" value="1"/>
</dbReference>
<keyword evidence="5" id="KW-0808">Transferase</keyword>
<dbReference type="SMART" id="SM00388">
    <property type="entry name" value="HisKA"/>
    <property type="match status" value="1"/>
</dbReference>
<keyword evidence="6 10" id="KW-0812">Transmembrane</keyword>
<dbReference type="PANTHER" id="PTHR45436:SF16">
    <property type="entry name" value="HISTIDINE KINASE"/>
    <property type="match status" value="1"/>
</dbReference>
<keyword evidence="9" id="KW-0902">Two-component regulatory system</keyword>
<dbReference type="PROSITE" id="PS50885">
    <property type="entry name" value="HAMP"/>
    <property type="match status" value="1"/>
</dbReference>
<evidence type="ECO:0000313" key="13">
    <source>
        <dbReference type="EMBL" id="TSH94827.1"/>
    </source>
</evidence>
<keyword evidence="4" id="KW-0597">Phosphoprotein</keyword>
<dbReference type="SMART" id="SM00387">
    <property type="entry name" value="HATPase_c"/>
    <property type="match status" value="1"/>
</dbReference>
<keyword evidence="7 13" id="KW-0418">Kinase</keyword>
<dbReference type="SUPFAM" id="SSF47384">
    <property type="entry name" value="Homodimeric domain of signal transducing histidine kinase"/>
    <property type="match status" value="1"/>
</dbReference>
<dbReference type="GO" id="GO:0000155">
    <property type="term" value="F:phosphorelay sensor kinase activity"/>
    <property type="evidence" value="ECO:0007669"/>
    <property type="project" value="InterPro"/>
</dbReference>
<dbReference type="Gene3D" id="3.30.565.10">
    <property type="entry name" value="Histidine kinase-like ATPase, C-terminal domain"/>
    <property type="match status" value="1"/>
</dbReference>
<proteinExistence type="predicted"/>
<evidence type="ECO:0000256" key="6">
    <source>
        <dbReference type="ARBA" id="ARBA00022692"/>
    </source>
</evidence>
<dbReference type="EMBL" id="VLTJ01000023">
    <property type="protein sequence ID" value="TSH94827.1"/>
    <property type="molecule type" value="Genomic_DNA"/>
</dbReference>
<evidence type="ECO:0000256" key="4">
    <source>
        <dbReference type="ARBA" id="ARBA00022553"/>
    </source>
</evidence>
<dbReference type="Pfam" id="PF02518">
    <property type="entry name" value="HATPase_c"/>
    <property type="match status" value="1"/>
</dbReference>
<dbReference type="InterPro" id="IPR036097">
    <property type="entry name" value="HisK_dim/P_sf"/>
</dbReference>
<dbReference type="OrthoDB" id="9121563at2"/>
<evidence type="ECO:0000256" key="3">
    <source>
        <dbReference type="ARBA" id="ARBA00012438"/>
    </source>
</evidence>
<feature type="domain" description="Histidine kinase" evidence="11">
    <location>
        <begin position="218"/>
        <end position="420"/>
    </location>
</feature>
<feature type="transmembrane region" description="Helical" evidence="10">
    <location>
        <begin position="136"/>
        <end position="156"/>
    </location>
</feature>
<dbReference type="InterPro" id="IPR003594">
    <property type="entry name" value="HATPase_dom"/>
</dbReference>
<dbReference type="InterPro" id="IPR003661">
    <property type="entry name" value="HisK_dim/P_dom"/>
</dbReference>
<gene>
    <name evidence="13" type="ORF">FOZ76_11830</name>
</gene>
<feature type="transmembrane region" description="Helical" evidence="10">
    <location>
        <begin position="12"/>
        <end position="31"/>
    </location>
</feature>
<comment type="subcellular location">
    <subcellularLocation>
        <location evidence="2">Membrane</location>
    </subcellularLocation>
</comment>
<dbReference type="Pfam" id="PF00512">
    <property type="entry name" value="HisKA"/>
    <property type="match status" value="1"/>
</dbReference>
<evidence type="ECO:0000259" key="12">
    <source>
        <dbReference type="PROSITE" id="PS50885"/>
    </source>
</evidence>
<evidence type="ECO:0000256" key="8">
    <source>
        <dbReference type="ARBA" id="ARBA00022989"/>
    </source>
</evidence>
<dbReference type="GO" id="GO:0005886">
    <property type="term" value="C:plasma membrane"/>
    <property type="evidence" value="ECO:0007669"/>
    <property type="project" value="TreeGrafter"/>
</dbReference>
<dbReference type="InterPro" id="IPR005467">
    <property type="entry name" value="His_kinase_dom"/>
</dbReference>